<protein>
    <submittedName>
        <fullName evidence="2">Uncharacterized protein</fullName>
    </submittedName>
</protein>
<name>A0ABZ0L461_9BACL</name>
<reference evidence="2 3" key="1">
    <citation type="submission" date="2023-06" db="EMBL/GenBank/DDBJ databases">
        <title>Sporosarcina sp. nov., isolated from Korean tranditional fermented seafood 'Jeotgal'.</title>
        <authorList>
            <person name="Yang A.I."/>
            <person name="Shin N.-R."/>
        </authorList>
    </citation>
    <scope>NUCLEOTIDE SEQUENCE [LARGE SCALE GENOMIC DNA]</scope>
    <source>
        <strain evidence="2 3">T2O-4</strain>
    </source>
</reference>
<keyword evidence="1" id="KW-0812">Transmembrane</keyword>
<evidence type="ECO:0000256" key="1">
    <source>
        <dbReference type="SAM" id="Phobius"/>
    </source>
</evidence>
<proteinExistence type="predicted"/>
<dbReference type="RefSeq" id="WP_317967451.1">
    <property type="nucleotide sequence ID" value="NZ_CP129118.1"/>
</dbReference>
<evidence type="ECO:0000313" key="2">
    <source>
        <dbReference type="EMBL" id="WOV87384.1"/>
    </source>
</evidence>
<feature type="transmembrane region" description="Helical" evidence="1">
    <location>
        <begin position="7"/>
        <end position="29"/>
    </location>
</feature>
<organism evidence="2 3">
    <name type="scientific">Sporosarcina oncorhynchi</name>
    <dbReference type="NCBI Taxonomy" id="3056444"/>
    <lineage>
        <taxon>Bacteria</taxon>
        <taxon>Bacillati</taxon>
        <taxon>Bacillota</taxon>
        <taxon>Bacilli</taxon>
        <taxon>Bacillales</taxon>
        <taxon>Caryophanaceae</taxon>
        <taxon>Sporosarcina</taxon>
    </lineage>
</organism>
<feature type="transmembrane region" description="Helical" evidence="1">
    <location>
        <begin position="44"/>
        <end position="62"/>
    </location>
</feature>
<keyword evidence="3" id="KW-1185">Reference proteome</keyword>
<accession>A0ABZ0L461</accession>
<keyword evidence="1" id="KW-1133">Transmembrane helix</keyword>
<gene>
    <name evidence="2" type="ORF">QWT69_16275</name>
</gene>
<evidence type="ECO:0000313" key="3">
    <source>
        <dbReference type="Proteomes" id="UP001303902"/>
    </source>
</evidence>
<keyword evidence="1" id="KW-0472">Membrane</keyword>
<dbReference type="EMBL" id="CP129118">
    <property type="protein sequence ID" value="WOV87384.1"/>
    <property type="molecule type" value="Genomic_DNA"/>
</dbReference>
<dbReference type="Proteomes" id="UP001303902">
    <property type="component" value="Chromosome"/>
</dbReference>
<sequence>MKTVFNISLIIFISVGLLMVIGQMVGLLFMNSEVVLKSKDLLEFPAYLFSSIAAILGFILLYRKDKTA</sequence>